<dbReference type="GO" id="GO:0003677">
    <property type="term" value="F:DNA binding"/>
    <property type="evidence" value="ECO:0007669"/>
    <property type="project" value="UniProtKB-KW"/>
</dbReference>
<dbReference type="PANTHER" id="PTHR33204:SF29">
    <property type="entry name" value="TRANSCRIPTIONAL REGULATOR"/>
    <property type="match status" value="1"/>
</dbReference>
<dbReference type="PROSITE" id="PS51118">
    <property type="entry name" value="HTH_HXLR"/>
    <property type="match status" value="1"/>
</dbReference>
<name>A0A081P0L6_9BACL</name>
<dbReference type="Gene3D" id="1.10.10.10">
    <property type="entry name" value="Winged helix-like DNA-binding domain superfamily/Winged helix DNA-binding domain"/>
    <property type="match status" value="1"/>
</dbReference>
<evidence type="ECO:0000256" key="2">
    <source>
        <dbReference type="ARBA" id="ARBA00023125"/>
    </source>
</evidence>
<evidence type="ECO:0000313" key="6">
    <source>
        <dbReference type="Proteomes" id="UP000028123"/>
    </source>
</evidence>
<evidence type="ECO:0000313" key="5">
    <source>
        <dbReference type="EMBL" id="KEQ24239.1"/>
    </source>
</evidence>
<comment type="caution">
    <text evidence="5">The sequence shown here is derived from an EMBL/GenBank/DDBJ whole genome shotgun (WGS) entry which is preliminary data.</text>
</comment>
<protein>
    <submittedName>
        <fullName evidence="5">Transcriptional regulator</fullName>
    </submittedName>
</protein>
<proteinExistence type="predicted"/>
<feature type="domain" description="HTH hxlR-type" evidence="4">
    <location>
        <begin position="11"/>
        <end position="111"/>
    </location>
</feature>
<organism evidence="5 6">
    <name type="scientific">Paenibacillus tyrfis</name>
    <dbReference type="NCBI Taxonomy" id="1501230"/>
    <lineage>
        <taxon>Bacteria</taxon>
        <taxon>Bacillati</taxon>
        <taxon>Bacillota</taxon>
        <taxon>Bacilli</taxon>
        <taxon>Bacillales</taxon>
        <taxon>Paenibacillaceae</taxon>
        <taxon>Paenibacillus</taxon>
    </lineage>
</organism>
<reference evidence="5 6" key="1">
    <citation type="submission" date="2014-06" db="EMBL/GenBank/DDBJ databases">
        <title>Draft genome sequence of Paenibacillus sp. MSt1.</title>
        <authorList>
            <person name="Aw Y.K."/>
            <person name="Ong K.S."/>
            <person name="Gan H.M."/>
            <person name="Lee S.M."/>
        </authorList>
    </citation>
    <scope>NUCLEOTIDE SEQUENCE [LARGE SCALE GENOMIC DNA]</scope>
    <source>
        <strain evidence="5 6">MSt1</strain>
    </source>
</reference>
<dbReference type="AlphaFoldDB" id="A0A081P0L6"/>
<dbReference type="PANTHER" id="PTHR33204">
    <property type="entry name" value="TRANSCRIPTIONAL REGULATOR, MARR FAMILY"/>
    <property type="match status" value="1"/>
</dbReference>
<gene>
    <name evidence="5" type="ORF">ET33_11155</name>
</gene>
<keyword evidence="6" id="KW-1185">Reference proteome</keyword>
<dbReference type="EMBL" id="JNVM01000017">
    <property type="protein sequence ID" value="KEQ24239.1"/>
    <property type="molecule type" value="Genomic_DNA"/>
</dbReference>
<sequence length="123" mass="14042">MERQATRTFNIPAEATLEVLGGKWKLLILCHLNCGPAPKRTSDLKKAIPEITQKMLTQQLRELEEDGIILRTVYNQVPPKVVYELSELGMSLKSILDQLGEWGEQYIHQREWKSSCSECSKNA</sequence>
<dbReference type="OrthoDB" id="9791143at2"/>
<keyword evidence="1" id="KW-0805">Transcription regulation</keyword>
<keyword evidence="3" id="KW-0804">Transcription</keyword>
<dbReference type="InterPro" id="IPR036390">
    <property type="entry name" value="WH_DNA-bd_sf"/>
</dbReference>
<evidence type="ECO:0000256" key="3">
    <source>
        <dbReference type="ARBA" id="ARBA00023163"/>
    </source>
</evidence>
<dbReference type="SUPFAM" id="SSF46785">
    <property type="entry name" value="Winged helix' DNA-binding domain"/>
    <property type="match status" value="1"/>
</dbReference>
<keyword evidence="2" id="KW-0238">DNA-binding</keyword>
<dbReference type="RefSeq" id="WP_036686551.1">
    <property type="nucleotide sequence ID" value="NZ_JNVM01000017.1"/>
</dbReference>
<dbReference type="eggNOG" id="COG1733">
    <property type="taxonomic scope" value="Bacteria"/>
</dbReference>
<dbReference type="Proteomes" id="UP000028123">
    <property type="component" value="Unassembled WGS sequence"/>
</dbReference>
<accession>A0A081P0L6</accession>
<evidence type="ECO:0000256" key="1">
    <source>
        <dbReference type="ARBA" id="ARBA00023015"/>
    </source>
</evidence>
<evidence type="ECO:0000259" key="4">
    <source>
        <dbReference type="PROSITE" id="PS51118"/>
    </source>
</evidence>
<dbReference type="InterPro" id="IPR036388">
    <property type="entry name" value="WH-like_DNA-bd_sf"/>
</dbReference>
<dbReference type="InterPro" id="IPR002577">
    <property type="entry name" value="HTH_HxlR"/>
</dbReference>
<dbReference type="Pfam" id="PF01638">
    <property type="entry name" value="HxlR"/>
    <property type="match status" value="1"/>
</dbReference>